<accession>A0ABT7SC83</accession>
<name>A0ABT7SC83_9CELL</name>
<proteinExistence type="predicted"/>
<feature type="signal peptide" evidence="1">
    <location>
        <begin position="1"/>
        <end position="24"/>
    </location>
</feature>
<keyword evidence="3" id="KW-1185">Reference proteome</keyword>
<organism evidence="2 3">
    <name type="scientific">Cellulomonas alba</name>
    <dbReference type="NCBI Taxonomy" id="3053467"/>
    <lineage>
        <taxon>Bacteria</taxon>
        <taxon>Bacillati</taxon>
        <taxon>Actinomycetota</taxon>
        <taxon>Actinomycetes</taxon>
        <taxon>Micrococcales</taxon>
        <taxon>Cellulomonadaceae</taxon>
        <taxon>Cellulomonas</taxon>
    </lineage>
</organism>
<keyword evidence="1" id="KW-0732">Signal</keyword>
<dbReference type="Proteomes" id="UP001529338">
    <property type="component" value="Unassembled WGS sequence"/>
</dbReference>
<dbReference type="RefSeq" id="WP_289453310.1">
    <property type="nucleotide sequence ID" value="NZ_JAUCGQ010000001.1"/>
</dbReference>
<comment type="caution">
    <text evidence="2">The sequence shown here is derived from an EMBL/GenBank/DDBJ whole genome shotgun (WGS) entry which is preliminary data.</text>
</comment>
<evidence type="ECO:0000313" key="2">
    <source>
        <dbReference type="EMBL" id="MDM7853793.1"/>
    </source>
</evidence>
<sequence>MRQAMKFVVVVALAVGSVSAGVGAAEASSGHTVAGGLGCCRAFQ</sequence>
<reference evidence="2 3" key="1">
    <citation type="submission" date="2023-06" db="EMBL/GenBank/DDBJ databases">
        <title>Cellulomonas sp. MW4 Whole genome sequence.</title>
        <authorList>
            <person name="Park S."/>
        </authorList>
    </citation>
    <scope>NUCLEOTIDE SEQUENCE [LARGE SCALE GENOMIC DNA]</scope>
    <source>
        <strain evidence="2 3">MW4</strain>
    </source>
</reference>
<evidence type="ECO:0000313" key="3">
    <source>
        <dbReference type="Proteomes" id="UP001529338"/>
    </source>
</evidence>
<evidence type="ECO:0000256" key="1">
    <source>
        <dbReference type="SAM" id="SignalP"/>
    </source>
</evidence>
<dbReference type="EMBL" id="JAUCGQ010000001">
    <property type="protein sequence ID" value="MDM7853793.1"/>
    <property type="molecule type" value="Genomic_DNA"/>
</dbReference>
<protein>
    <submittedName>
        <fullName evidence="2">Uncharacterized protein</fullName>
    </submittedName>
</protein>
<feature type="chain" id="PRO_5046076839" evidence="1">
    <location>
        <begin position="25"/>
        <end position="44"/>
    </location>
</feature>
<gene>
    <name evidence="2" type="ORF">QRT04_02520</name>
</gene>